<dbReference type="PROSITE" id="PS50404">
    <property type="entry name" value="GST_NTER"/>
    <property type="match status" value="1"/>
</dbReference>
<dbReference type="Gene3D" id="3.40.30.10">
    <property type="entry name" value="Glutaredoxin"/>
    <property type="match status" value="1"/>
</dbReference>
<accession>A0A4R9KCU5</accession>
<evidence type="ECO:0000313" key="3">
    <source>
        <dbReference type="EMBL" id="TGL63936.1"/>
    </source>
</evidence>
<feature type="domain" description="GST C-terminal" evidence="2">
    <location>
        <begin position="87"/>
        <end position="203"/>
    </location>
</feature>
<dbReference type="Proteomes" id="UP000297693">
    <property type="component" value="Unassembled WGS sequence"/>
</dbReference>
<evidence type="ECO:0000313" key="4">
    <source>
        <dbReference type="Proteomes" id="UP000297693"/>
    </source>
</evidence>
<dbReference type="GO" id="GO:0006749">
    <property type="term" value="P:glutathione metabolic process"/>
    <property type="evidence" value="ECO:0007669"/>
    <property type="project" value="TreeGrafter"/>
</dbReference>
<dbReference type="GO" id="GO:0004364">
    <property type="term" value="F:glutathione transferase activity"/>
    <property type="evidence" value="ECO:0007669"/>
    <property type="project" value="TreeGrafter"/>
</dbReference>
<sequence>MLELYSHPNSTYTHRVRIALIFKSIDFTINHVALDKLENRKKPFLAINPYAKVPVLKDGDFILSESSAILRYLEEAYPDTKKLIPLDTKARATMNQFANQCETEFCFPGSFVYFAKRFIKEEKWDVPRMKEYSKKIGRHLEIFDSYLADKSYVIGNEFGFVEVMYAPFIFNIGYLDVEIPIHFKAWMDRVLSHDSVKQVLGSN</sequence>
<keyword evidence="4" id="KW-1185">Reference proteome</keyword>
<dbReference type="InterPro" id="IPR040079">
    <property type="entry name" value="Glutathione_S-Trfase"/>
</dbReference>
<dbReference type="SFLD" id="SFLDG00358">
    <property type="entry name" value="Main_(cytGST)"/>
    <property type="match status" value="1"/>
</dbReference>
<name>A0A4R9KCU5_9LEPT</name>
<evidence type="ECO:0000259" key="2">
    <source>
        <dbReference type="PROSITE" id="PS50405"/>
    </source>
</evidence>
<dbReference type="GO" id="GO:0016034">
    <property type="term" value="F:maleylacetoacetate isomerase activity"/>
    <property type="evidence" value="ECO:0007669"/>
    <property type="project" value="TreeGrafter"/>
</dbReference>
<dbReference type="CDD" id="cd00299">
    <property type="entry name" value="GST_C_family"/>
    <property type="match status" value="1"/>
</dbReference>
<dbReference type="SUPFAM" id="SSF52833">
    <property type="entry name" value="Thioredoxin-like"/>
    <property type="match status" value="1"/>
</dbReference>
<dbReference type="InterPro" id="IPR036282">
    <property type="entry name" value="Glutathione-S-Trfase_C_sf"/>
</dbReference>
<protein>
    <submittedName>
        <fullName evidence="3">Glutathione S-transferase family protein</fullName>
    </submittedName>
</protein>
<dbReference type="Pfam" id="PF13417">
    <property type="entry name" value="GST_N_3"/>
    <property type="match status" value="1"/>
</dbReference>
<dbReference type="InterPro" id="IPR010987">
    <property type="entry name" value="Glutathione-S-Trfase_C-like"/>
</dbReference>
<dbReference type="EMBL" id="RQGD01000002">
    <property type="protein sequence ID" value="TGL63936.1"/>
    <property type="molecule type" value="Genomic_DNA"/>
</dbReference>
<dbReference type="PANTHER" id="PTHR42673:SF4">
    <property type="entry name" value="MALEYLACETOACETATE ISOMERASE"/>
    <property type="match status" value="1"/>
</dbReference>
<dbReference type="InterPro" id="IPR004045">
    <property type="entry name" value="Glutathione_S-Trfase_N"/>
</dbReference>
<comment type="caution">
    <text evidence="3">The sequence shown here is derived from an EMBL/GenBank/DDBJ whole genome shotgun (WGS) entry which is preliminary data.</text>
</comment>
<organism evidence="3 4">
    <name type="scientific">Leptospira ognonensis</name>
    <dbReference type="NCBI Taxonomy" id="2484945"/>
    <lineage>
        <taxon>Bacteria</taxon>
        <taxon>Pseudomonadati</taxon>
        <taxon>Spirochaetota</taxon>
        <taxon>Spirochaetia</taxon>
        <taxon>Leptospirales</taxon>
        <taxon>Leptospiraceae</taxon>
        <taxon>Leptospira</taxon>
    </lineage>
</organism>
<feature type="domain" description="GST N-terminal" evidence="1">
    <location>
        <begin position="1"/>
        <end position="81"/>
    </location>
</feature>
<dbReference type="Gene3D" id="1.20.1050.10">
    <property type="match status" value="1"/>
</dbReference>
<dbReference type="GO" id="GO:0006559">
    <property type="term" value="P:L-phenylalanine catabolic process"/>
    <property type="evidence" value="ECO:0007669"/>
    <property type="project" value="TreeGrafter"/>
</dbReference>
<dbReference type="SUPFAM" id="SSF47616">
    <property type="entry name" value="GST C-terminal domain-like"/>
    <property type="match status" value="1"/>
</dbReference>
<dbReference type="PANTHER" id="PTHR42673">
    <property type="entry name" value="MALEYLACETOACETATE ISOMERASE"/>
    <property type="match status" value="1"/>
</dbReference>
<reference evidence="3" key="1">
    <citation type="journal article" date="2019" name="PLoS Negl. Trop. Dis.">
        <title>Revisiting the worldwide diversity of Leptospira species in the environment.</title>
        <authorList>
            <person name="Vincent A.T."/>
            <person name="Schiettekatte O."/>
            <person name="Bourhy P."/>
            <person name="Veyrier F.J."/>
            <person name="Picardeau M."/>
        </authorList>
    </citation>
    <scope>NUCLEOTIDE SEQUENCE [LARGE SCALE GENOMIC DNA]</scope>
    <source>
        <strain evidence="3">201702476</strain>
    </source>
</reference>
<dbReference type="Pfam" id="PF00043">
    <property type="entry name" value="GST_C"/>
    <property type="match status" value="1"/>
</dbReference>
<dbReference type="RefSeq" id="WP_135621432.1">
    <property type="nucleotide sequence ID" value="NZ_RQGD01000002.1"/>
</dbReference>
<evidence type="ECO:0000259" key="1">
    <source>
        <dbReference type="PROSITE" id="PS50404"/>
    </source>
</evidence>
<keyword evidence="3" id="KW-0808">Transferase</keyword>
<proteinExistence type="predicted"/>
<dbReference type="InterPro" id="IPR004046">
    <property type="entry name" value="GST_C"/>
</dbReference>
<dbReference type="InterPro" id="IPR036249">
    <property type="entry name" value="Thioredoxin-like_sf"/>
</dbReference>
<dbReference type="OrthoDB" id="9797500at2"/>
<dbReference type="PROSITE" id="PS50405">
    <property type="entry name" value="GST_CTER"/>
    <property type="match status" value="1"/>
</dbReference>
<dbReference type="AlphaFoldDB" id="A0A4R9KCU5"/>
<dbReference type="SFLD" id="SFLDS00019">
    <property type="entry name" value="Glutathione_Transferase_(cytos"/>
    <property type="match status" value="1"/>
</dbReference>
<gene>
    <name evidence="3" type="ORF">EHQ58_00805</name>
</gene>